<evidence type="ECO:0000256" key="1">
    <source>
        <dbReference type="ARBA" id="ARBA00004604"/>
    </source>
</evidence>
<reference evidence="6 7" key="1">
    <citation type="submission" date="2020-04" db="EMBL/GenBank/DDBJ databases">
        <title>Chromosome-level genome assembly of a cyprinid fish Onychostoma macrolepis by integration of Nanopore Sequencing, Bionano and Hi-C technology.</title>
        <authorList>
            <person name="Wang D."/>
        </authorList>
    </citation>
    <scope>NUCLEOTIDE SEQUENCE [LARGE SCALE GENOMIC DNA]</scope>
    <source>
        <strain evidence="6">SWU-2019</strain>
        <tissue evidence="6">Muscle</tissue>
    </source>
</reference>
<dbReference type="AlphaFoldDB" id="A0A7J6D398"/>
<evidence type="ECO:0000313" key="6">
    <source>
        <dbReference type="EMBL" id="KAF4113686.1"/>
    </source>
</evidence>
<feature type="compositionally biased region" description="Acidic residues" evidence="5">
    <location>
        <begin position="421"/>
        <end position="430"/>
    </location>
</feature>
<feature type="compositionally biased region" description="Acidic residues" evidence="5">
    <location>
        <begin position="475"/>
        <end position="484"/>
    </location>
</feature>
<evidence type="ECO:0000313" key="7">
    <source>
        <dbReference type="Proteomes" id="UP000579812"/>
    </source>
</evidence>
<name>A0A7J6D398_9TELE</name>
<dbReference type="GO" id="GO:0032040">
    <property type="term" value="C:small-subunit processome"/>
    <property type="evidence" value="ECO:0007669"/>
    <property type="project" value="InterPro"/>
</dbReference>
<dbReference type="Pfam" id="PF04615">
    <property type="entry name" value="Utp14"/>
    <property type="match status" value="1"/>
</dbReference>
<dbReference type="Proteomes" id="UP000579812">
    <property type="component" value="Unassembled WGS sequence"/>
</dbReference>
<feature type="compositionally biased region" description="Basic and acidic residues" evidence="5">
    <location>
        <begin position="485"/>
        <end position="495"/>
    </location>
</feature>
<dbReference type="GO" id="GO:0006364">
    <property type="term" value="P:rRNA processing"/>
    <property type="evidence" value="ECO:0007669"/>
    <property type="project" value="InterPro"/>
</dbReference>
<evidence type="ECO:0000256" key="5">
    <source>
        <dbReference type="SAM" id="MobiDB-lite"/>
    </source>
</evidence>
<feature type="compositionally biased region" description="Acidic residues" evidence="5">
    <location>
        <begin position="511"/>
        <end position="536"/>
    </location>
</feature>
<keyword evidence="3" id="KW-0597">Phosphoprotein</keyword>
<dbReference type="EMBL" id="JAAMOB010000005">
    <property type="protein sequence ID" value="KAF4113686.1"/>
    <property type="molecule type" value="Genomic_DNA"/>
</dbReference>
<feature type="region of interest" description="Disordered" evidence="5">
    <location>
        <begin position="421"/>
        <end position="622"/>
    </location>
</feature>
<feature type="region of interest" description="Disordered" evidence="5">
    <location>
        <begin position="37"/>
        <end position="99"/>
    </location>
</feature>
<proteinExistence type="inferred from homology"/>
<feature type="compositionally biased region" description="Polar residues" evidence="5">
    <location>
        <begin position="60"/>
        <end position="77"/>
    </location>
</feature>
<feature type="region of interest" description="Disordered" evidence="5">
    <location>
        <begin position="803"/>
        <end position="851"/>
    </location>
</feature>
<accession>A0A7J6D398</accession>
<evidence type="ECO:0000256" key="4">
    <source>
        <dbReference type="ARBA" id="ARBA00023242"/>
    </source>
</evidence>
<comment type="caution">
    <text evidence="6">The sequence shown here is derived from an EMBL/GenBank/DDBJ whole genome shotgun (WGS) entry which is preliminary data.</text>
</comment>
<evidence type="ECO:0000256" key="2">
    <source>
        <dbReference type="ARBA" id="ARBA00007774"/>
    </source>
</evidence>
<protein>
    <submittedName>
        <fullName evidence="6">Uncharacterized protein</fullName>
    </submittedName>
</protein>
<feature type="compositionally biased region" description="Acidic residues" evidence="5">
    <location>
        <begin position="585"/>
        <end position="594"/>
    </location>
</feature>
<feature type="compositionally biased region" description="Polar residues" evidence="5">
    <location>
        <begin position="553"/>
        <end position="562"/>
    </location>
</feature>
<keyword evidence="7" id="KW-1185">Reference proteome</keyword>
<sequence length="851" mass="96266">MVVLCTFSWFKKKRLKFLPAHSSTGGGAMHSIVGLQHREESDVGDGKEKNQPFSHFDGTRGTQLRSMVKPSSLQKTLSKGAKLTSAMAVESGEEDDLSINEQAISASEDEEGSDDERKHKKLLEAISSMGGRKRKKQNERSEASVQVSEFFVNAEGTGEKINLSDLLGTVEKTSGASNKTKKQLRNLQNSKGTLALPLNKQETEKIQRGIAYEKTTKEVSCWQNIIVQNRKAEQIVFPLNQESSGPKRVEQVVAGWKAQTPLEQEIFRLLRINSQPVNDPVLTAVEEASLKAMSLEEAKIRRSELQKTRALQSYYEAKAKREKNIKSKKYRRIQKKAKHKEFLKQFEEMVKTNPEGALEELKKMELSRMQERMSLKHQNSGKWAKSKAIMAKYDDSARKAMQEQLQMNKDLTQKIVVLSDDEHESNEEGLETVPDFVNNPEPVIDPVNPWMRGQLTHEEPEVSCVTTEEPQTAEQENEEEELIGEFERKRNLRQADEEDLIPTEEQKPESEVVEDDVVEVSDKEEEEEDEEEEDVSEFNTLFRLMRSEKTLEGPNQKSQGLNTPEREGEEGLLNEGPIRVRNIEDLEVLPEDVDPQPIAAPSLPQTAVGEATSEPPNKKRREIDLKEVLTKDARVVKVPFLPKVVEEEDHDEQISIIKEAFAGDDVISDFIKDKRKQEAAGKPKVVDLTLPGWGEWGGVGLKPSRWKRKRFRIKMAPSPPRQDRKLPDTIISENRSTSIASHQVSQLPFPFQNTAQFESCIRTPIGQTWNTQGVVKKMTKPKVITNLGAIIEPMVKEDFIKNKTTTSAGKGPAIMLGENKRANKGRKWSSAKHRGRRGSQKRKKQQTSVTA</sequence>
<feature type="compositionally biased region" description="Basic residues" evidence="5">
    <location>
        <begin position="822"/>
        <end position="845"/>
    </location>
</feature>
<feature type="compositionally biased region" description="Basic and acidic residues" evidence="5">
    <location>
        <begin position="37"/>
        <end position="50"/>
    </location>
</feature>
<comment type="subcellular location">
    <subcellularLocation>
        <location evidence="1">Nucleus</location>
        <location evidence="1">Nucleolus</location>
    </subcellularLocation>
</comment>
<keyword evidence="4" id="KW-0539">Nucleus</keyword>
<dbReference type="PANTHER" id="PTHR14150:SF12">
    <property type="entry name" value="U3 SMALL NUCLEOLAR RNA-ASSOCIATED PROTEIN 14 HOMOLOG A"/>
    <property type="match status" value="1"/>
</dbReference>
<dbReference type="InterPro" id="IPR006709">
    <property type="entry name" value="SSU_processome_Utp14"/>
</dbReference>
<organism evidence="6 7">
    <name type="scientific">Onychostoma macrolepis</name>
    <dbReference type="NCBI Taxonomy" id="369639"/>
    <lineage>
        <taxon>Eukaryota</taxon>
        <taxon>Metazoa</taxon>
        <taxon>Chordata</taxon>
        <taxon>Craniata</taxon>
        <taxon>Vertebrata</taxon>
        <taxon>Euteleostomi</taxon>
        <taxon>Actinopterygii</taxon>
        <taxon>Neopterygii</taxon>
        <taxon>Teleostei</taxon>
        <taxon>Ostariophysi</taxon>
        <taxon>Cypriniformes</taxon>
        <taxon>Cyprinidae</taxon>
        <taxon>Acrossocheilinae</taxon>
        <taxon>Onychostoma</taxon>
    </lineage>
</organism>
<dbReference type="PANTHER" id="PTHR14150">
    <property type="entry name" value="U3 SMALL NUCLEOLAR RNA-ASSOCIATED PROTEIN 14"/>
    <property type="match status" value="1"/>
</dbReference>
<gene>
    <name evidence="6" type="ORF">G5714_006231</name>
</gene>
<comment type="similarity">
    <text evidence="2">Belongs to the UTP14 family.</text>
</comment>
<evidence type="ECO:0000256" key="3">
    <source>
        <dbReference type="ARBA" id="ARBA00022553"/>
    </source>
</evidence>